<dbReference type="SUPFAM" id="SSF81383">
    <property type="entry name" value="F-box domain"/>
    <property type="match status" value="1"/>
</dbReference>
<dbReference type="Gene3D" id="1.20.1280.50">
    <property type="match status" value="1"/>
</dbReference>
<reference evidence="2 3" key="1">
    <citation type="submission" date="2017-06" db="EMBL/GenBank/DDBJ databases">
        <title>Comparative genomic analysis of Ambrosia Fusariam Clade fungi.</title>
        <authorList>
            <person name="Stajich J.E."/>
            <person name="Carrillo J."/>
            <person name="Kijimoto T."/>
            <person name="Eskalen A."/>
            <person name="O'Donnell K."/>
            <person name="Kasson M."/>
        </authorList>
    </citation>
    <scope>NUCLEOTIDE SEQUENCE [LARGE SCALE GENOMIC DNA]</scope>
    <source>
        <strain evidence="2 3">NRRL62584</strain>
    </source>
</reference>
<dbReference type="Pfam" id="PF00646">
    <property type="entry name" value="F-box"/>
    <property type="match status" value="1"/>
</dbReference>
<dbReference type="OrthoDB" id="3932329at2759"/>
<gene>
    <name evidence="2" type="ORF">CEP54_006025</name>
</gene>
<comment type="caution">
    <text evidence="2">The sequence shown here is derived from an EMBL/GenBank/DDBJ whole genome shotgun (WGS) entry which is preliminary data.</text>
</comment>
<keyword evidence="3" id="KW-1185">Reference proteome</keyword>
<protein>
    <recommendedName>
        <fullName evidence="1">F-box domain-containing protein</fullName>
    </recommendedName>
</protein>
<evidence type="ECO:0000313" key="2">
    <source>
        <dbReference type="EMBL" id="RSL61891.1"/>
    </source>
</evidence>
<dbReference type="InterPro" id="IPR001810">
    <property type="entry name" value="F-box_dom"/>
</dbReference>
<sequence length="192" mass="22002">MEYGLEFGHGYYGARDFWASEGWEPTKANEWYCNDPINIHDLPGFISALLAEKSPDDGREESTEPNTNLEVSNLKKPLRSGLEYLPREILDLVVSYLPTQSTLRLRMCSKTLTAHIVLDQQFWRRQLLDGCVAPHIWDIGDIDRYSKTPAASIDKTLGRHDWKGLVQKLALRDHIIKEDESIPLPPWGLRNS</sequence>
<feature type="domain" description="F-box" evidence="1">
    <location>
        <begin position="79"/>
        <end position="126"/>
    </location>
</feature>
<dbReference type="STRING" id="1325734.A0A428Q9C8"/>
<name>A0A428Q9C8_9HYPO</name>
<accession>A0A428Q9C8</accession>
<proteinExistence type="predicted"/>
<dbReference type="Proteomes" id="UP000288168">
    <property type="component" value="Unassembled WGS sequence"/>
</dbReference>
<dbReference type="PROSITE" id="PS50181">
    <property type="entry name" value="FBOX"/>
    <property type="match status" value="1"/>
</dbReference>
<dbReference type="EMBL" id="NKCI01000048">
    <property type="protein sequence ID" value="RSL61891.1"/>
    <property type="molecule type" value="Genomic_DNA"/>
</dbReference>
<evidence type="ECO:0000313" key="3">
    <source>
        <dbReference type="Proteomes" id="UP000288168"/>
    </source>
</evidence>
<evidence type="ECO:0000259" key="1">
    <source>
        <dbReference type="PROSITE" id="PS50181"/>
    </source>
</evidence>
<dbReference type="InterPro" id="IPR036047">
    <property type="entry name" value="F-box-like_dom_sf"/>
</dbReference>
<dbReference type="AlphaFoldDB" id="A0A428Q9C8"/>
<organism evidence="2 3">
    <name type="scientific">Fusarium duplospermum</name>
    <dbReference type="NCBI Taxonomy" id="1325734"/>
    <lineage>
        <taxon>Eukaryota</taxon>
        <taxon>Fungi</taxon>
        <taxon>Dikarya</taxon>
        <taxon>Ascomycota</taxon>
        <taxon>Pezizomycotina</taxon>
        <taxon>Sordariomycetes</taxon>
        <taxon>Hypocreomycetidae</taxon>
        <taxon>Hypocreales</taxon>
        <taxon>Nectriaceae</taxon>
        <taxon>Fusarium</taxon>
        <taxon>Fusarium solani species complex</taxon>
    </lineage>
</organism>